<keyword evidence="1" id="KW-0812">Transmembrane</keyword>
<dbReference type="EMBL" id="CP034464">
    <property type="protein sequence ID" value="AZP11026.1"/>
    <property type="molecule type" value="Genomic_DNA"/>
</dbReference>
<dbReference type="RefSeq" id="WP_126126425.1">
    <property type="nucleotide sequence ID" value="NZ_CP034464.1"/>
</dbReference>
<dbReference type="OrthoDB" id="8563935at2"/>
<dbReference type="AlphaFoldDB" id="A0A3Q9BNL7"/>
<feature type="transmembrane region" description="Helical" evidence="1">
    <location>
        <begin position="39"/>
        <end position="71"/>
    </location>
</feature>
<accession>A0A3Q9BNL7</accession>
<protein>
    <submittedName>
        <fullName evidence="2">Uncharacterized protein</fullName>
    </submittedName>
</protein>
<evidence type="ECO:0000313" key="2">
    <source>
        <dbReference type="EMBL" id="AZP11026.1"/>
    </source>
</evidence>
<evidence type="ECO:0000256" key="1">
    <source>
        <dbReference type="SAM" id="Phobius"/>
    </source>
</evidence>
<proteinExistence type="predicted"/>
<sequence>MHDQIEHRHADAVGLERTMLSQEWLLLQSQSEQLERSCLLIKLVCVLLLALGLMLTLNLYLAAALVCILWLQEAIVRTSQARLVTRILQLETWLRDAALAQALPQAFQLHTQWQQQRGGALGLVLEYLKNAAKPTVAFPYLALLMLDAMLLMLW</sequence>
<keyword evidence="1" id="KW-1133">Transmembrane helix</keyword>
<keyword evidence="3" id="KW-1185">Reference proteome</keyword>
<dbReference type="KEGG" id="upv:EJN92_02750"/>
<gene>
    <name evidence="2" type="ORF">EJN92_02750</name>
</gene>
<keyword evidence="1" id="KW-0472">Membrane</keyword>
<evidence type="ECO:0000313" key="3">
    <source>
        <dbReference type="Proteomes" id="UP000275663"/>
    </source>
</evidence>
<feature type="transmembrane region" description="Helical" evidence="1">
    <location>
        <begin position="136"/>
        <end position="153"/>
    </location>
</feature>
<name>A0A3Q9BNL7_9BURK</name>
<organism evidence="2 3">
    <name type="scientific">Undibacterium parvum</name>
    <dbReference type="NCBI Taxonomy" id="401471"/>
    <lineage>
        <taxon>Bacteria</taxon>
        <taxon>Pseudomonadati</taxon>
        <taxon>Pseudomonadota</taxon>
        <taxon>Betaproteobacteria</taxon>
        <taxon>Burkholderiales</taxon>
        <taxon>Oxalobacteraceae</taxon>
        <taxon>Undibacterium</taxon>
    </lineage>
</organism>
<dbReference type="Proteomes" id="UP000275663">
    <property type="component" value="Chromosome"/>
</dbReference>
<reference evidence="2 3" key="1">
    <citation type="journal article" date="2011" name="Int. J. Syst. Evol. Microbiol.">
        <title>Description of Undibacterium oligocarboniphilum sp. nov., isolated from purified water, and Undibacterium pigrum strain CCUG 49012 as the type strain of Undibacterium parvum sp. nov., and emended descriptions of the genus Undibacterium and the species Undibacterium pigrum.</title>
        <authorList>
            <person name="Eder W."/>
            <person name="Wanner G."/>
            <person name="Ludwig W."/>
            <person name="Busse H.J."/>
            <person name="Ziemke-Kageler F."/>
            <person name="Lang E."/>
        </authorList>
    </citation>
    <scope>NUCLEOTIDE SEQUENCE [LARGE SCALE GENOMIC DNA]</scope>
    <source>
        <strain evidence="2 3">DSM 23061</strain>
    </source>
</reference>